<keyword evidence="3 6" id="KW-0812">Transmembrane</keyword>
<evidence type="ECO:0000256" key="3">
    <source>
        <dbReference type="ARBA" id="ARBA00022692"/>
    </source>
</evidence>
<feature type="transmembrane region" description="Helical" evidence="6">
    <location>
        <begin position="150"/>
        <end position="171"/>
    </location>
</feature>
<dbReference type="EMBL" id="CP120370">
    <property type="protein sequence ID" value="WEX79952.1"/>
    <property type="molecule type" value="Genomic_DNA"/>
</dbReference>
<sequence>MGPLASHMVLHILLMNLVAPLAAMCLSHTWRERPEPAPGMLQLATIAQLIVLWAWHAPPLLNRALTSQPVHLLMYASLLLSAFLFWWAVLRFDADRRWKPIVALLVTSKLYCLLAVLFVFSPRALYSGIAGSHAGHGASVFDTTLADQQLAGLIMLAACPATYVLAGIALAGRWLLAMDAEAANPAPTRPNTGEEAWS</sequence>
<comment type="subcellular location">
    <subcellularLocation>
        <location evidence="1">Cell membrane</location>
        <topology evidence="1">Multi-pass membrane protein</topology>
    </subcellularLocation>
</comment>
<keyword evidence="5 6" id="KW-0472">Membrane</keyword>
<evidence type="ECO:0000256" key="5">
    <source>
        <dbReference type="ARBA" id="ARBA00023136"/>
    </source>
</evidence>
<feature type="transmembrane region" description="Helical" evidence="6">
    <location>
        <begin position="70"/>
        <end position="89"/>
    </location>
</feature>
<keyword evidence="8" id="KW-1185">Reference proteome</keyword>
<protein>
    <submittedName>
        <fullName evidence="7">Cytochrome c oxidase assembly protein</fullName>
    </submittedName>
</protein>
<evidence type="ECO:0000256" key="6">
    <source>
        <dbReference type="SAM" id="Phobius"/>
    </source>
</evidence>
<evidence type="ECO:0000256" key="1">
    <source>
        <dbReference type="ARBA" id="ARBA00004651"/>
    </source>
</evidence>
<dbReference type="InterPro" id="IPR019108">
    <property type="entry name" value="Caa3_assmbl_CtaG-rel"/>
</dbReference>
<evidence type="ECO:0000313" key="8">
    <source>
        <dbReference type="Proteomes" id="UP001235547"/>
    </source>
</evidence>
<evidence type="ECO:0000313" key="7">
    <source>
        <dbReference type="EMBL" id="WEX79952.1"/>
    </source>
</evidence>
<dbReference type="Pfam" id="PF09678">
    <property type="entry name" value="Caa3_CtaG"/>
    <property type="match status" value="1"/>
</dbReference>
<keyword evidence="4 6" id="KW-1133">Transmembrane helix</keyword>
<dbReference type="RefSeq" id="WP_280730653.1">
    <property type="nucleotide sequence ID" value="NZ_CP120367.1"/>
</dbReference>
<organism evidence="7 8">
    <name type="scientific">Sinorhizobium numidicum</name>
    <dbReference type="NCBI Taxonomy" id="680248"/>
    <lineage>
        <taxon>Bacteria</taxon>
        <taxon>Pseudomonadati</taxon>
        <taxon>Pseudomonadota</taxon>
        <taxon>Alphaproteobacteria</taxon>
        <taxon>Hyphomicrobiales</taxon>
        <taxon>Rhizobiaceae</taxon>
        <taxon>Sinorhizobium/Ensifer group</taxon>
        <taxon>Sinorhizobium</taxon>
    </lineage>
</organism>
<gene>
    <name evidence="7" type="ORF">PYH38_001333</name>
</gene>
<feature type="transmembrane region" description="Helical" evidence="6">
    <location>
        <begin position="6"/>
        <end position="27"/>
    </location>
</feature>
<feature type="transmembrane region" description="Helical" evidence="6">
    <location>
        <begin position="39"/>
        <end position="58"/>
    </location>
</feature>
<feature type="transmembrane region" description="Helical" evidence="6">
    <location>
        <begin position="101"/>
        <end position="120"/>
    </location>
</feature>
<evidence type="ECO:0000256" key="4">
    <source>
        <dbReference type="ARBA" id="ARBA00022989"/>
    </source>
</evidence>
<accession>A0ABY8CR91</accession>
<dbReference type="Proteomes" id="UP001235547">
    <property type="component" value="Chromosome 2"/>
</dbReference>
<name>A0ABY8CR91_9HYPH</name>
<reference evidence="7 8" key="1">
    <citation type="submission" date="2023-03" db="EMBL/GenBank/DDBJ databases">
        <authorList>
            <person name="Kaur S."/>
            <person name="Espinosa-Saiz D."/>
            <person name="Velazquez E."/>
            <person name="Menendez E."/>
            <person name="diCenzo G.C."/>
        </authorList>
    </citation>
    <scope>NUCLEOTIDE SEQUENCE [LARGE SCALE GENOMIC DNA]</scope>
    <source>
        <strain evidence="7 8">LMG 27395</strain>
    </source>
</reference>
<evidence type="ECO:0000256" key="2">
    <source>
        <dbReference type="ARBA" id="ARBA00022475"/>
    </source>
</evidence>
<proteinExistence type="predicted"/>
<keyword evidence="2" id="KW-1003">Cell membrane</keyword>